<comment type="caution">
    <text evidence="2">The sequence shown here is derived from an EMBL/GenBank/DDBJ whole genome shotgun (WGS) entry which is preliminary data.</text>
</comment>
<dbReference type="Gene3D" id="2.30.30.240">
    <property type="entry name" value="PRC-barrel domain"/>
    <property type="match status" value="1"/>
</dbReference>
<dbReference type="Proteomes" id="UP000016638">
    <property type="component" value="Unassembled WGS sequence"/>
</dbReference>
<dbReference type="PATRIC" id="fig|1125712.3.peg.1372"/>
<dbReference type="SUPFAM" id="SSF50346">
    <property type="entry name" value="PRC-barrel domain"/>
    <property type="match status" value="1"/>
</dbReference>
<dbReference type="Gene3D" id="2.40.30.60">
    <property type="entry name" value="RimM"/>
    <property type="match status" value="1"/>
</dbReference>
<dbReference type="Pfam" id="PF24986">
    <property type="entry name" value="PRC_RimM"/>
    <property type="match status" value="1"/>
</dbReference>
<evidence type="ECO:0000259" key="1">
    <source>
        <dbReference type="Pfam" id="PF24986"/>
    </source>
</evidence>
<feature type="domain" description="Ribosome maturation factor RimM PRC barrel" evidence="1">
    <location>
        <begin position="54"/>
        <end position="114"/>
    </location>
</feature>
<dbReference type="eggNOG" id="COG0806">
    <property type="taxonomic scope" value="Bacteria"/>
</dbReference>
<proteinExistence type="predicted"/>
<reference evidence="2 3" key="1">
    <citation type="submission" date="2013-08" db="EMBL/GenBank/DDBJ databases">
        <authorList>
            <person name="Durkin A.S."/>
            <person name="Haft D.R."/>
            <person name="McCorrison J."/>
            <person name="Torralba M."/>
            <person name="Gillis M."/>
            <person name="Haft D.H."/>
            <person name="Methe B."/>
            <person name="Sutton G."/>
            <person name="Nelson K.E."/>
        </authorList>
    </citation>
    <scope>NUCLEOTIDE SEQUENCE [LARGE SCALE GENOMIC DNA]</scope>
    <source>
        <strain evidence="2 3">F0195</strain>
    </source>
</reference>
<accession>U2TQH6</accession>
<dbReference type="InterPro" id="IPR056792">
    <property type="entry name" value="PRC_RimM"/>
</dbReference>
<organism evidence="2 3">
    <name type="scientific">Olsenella profusa F0195</name>
    <dbReference type="NCBI Taxonomy" id="1125712"/>
    <lineage>
        <taxon>Bacteria</taxon>
        <taxon>Bacillati</taxon>
        <taxon>Actinomycetota</taxon>
        <taxon>Coriobacteriia</taxon>
        <taxon>Coriobacteriales</taxon>
        <taxon>Atopobiaceae</taxon>
        <taxon>Olsenella</taxon>
    </lineage>
</organism>
<evidence type="ECO:0000313" key="3">
    <source>
        <dbReference type="Proteomes" id="UP000016638"/>
    </source>
</evidence>
<dbReference type="GO" id="GO:0006364">
    <property type="term" value="P:rRNA processing"/>
    <property type="evidence" value="ECO:0007669"/>
    <property type="project" value="InterPro"/>
</dbReference>
<dbReference type="STRING" id="1125712.HMPREF1316_0249"/>
<protein>
    <submittedName>
        <fullName evidence="2">16S rRNA processing protein RimM family protein</fullName>
    </submittedName>
</protein>
<sequence>MITGVAAQGERLRLSLSGVTDMDAASHLVGRSLLAREDDLPGDLGRDDLRVVMGREVVDEARGVVGTIEDVFETPANDLWSVRGPYGEVLVPVVGDIVMGQDEQGRWLVRLPRGLVEVNAS</sequence>
<dbReference type="InterPro" id="IPR011033">
    <property type="entry name" value="PRC_barrel-like_sf"/>
</dbReference>
<dbReference type="InterPro" id="IPR036976">
    <property type="entry name" value="RimM_N_sf"/>
</dbReference>
<dbReference type="AlphaFoldDB" id="U2TQH6"/>
<evidence type="ECO:0000313" key="2">
    <source>
        <dbReference type="EMBL" id="ERL08363.1"/>
    </source>
</evidence>
<gene>
    <name evidence="2" type="ORF">HMPREF1316_0249</name>
</gene>
<name>U2TQH6_9ACTN</name>
<keyword evidence="3" id="KW-1185">Reference proteome</keyword>
<dbReference type="EMBL" id="AWEZ01000045">
    <property type="protein sequence ID" value="ERL08363.1"/>
    <property type="molecule type" value="Genomic_DNA"/>
</dbReference>